<evidence type="ECO:0000256" key="5">
    <source>
        <dbReference type="ARBA" id="ARBA00005165"/>
    </source>
</evidence>
<evidence type="ECO:0000256" key="6">
    <source>
        <dbReference type="ARBA" id="ARBA00022679"/>
    </source>
</evidence>
<keyword evidence="8" id="KW-0547">Nucleotide-binding</keyword>
<evidence type="ECO:0000256" key="13">
    <source>
        <dbReference type="ARBA" id="ARBA00047334"/>
    </source>
</evidence>
<evidence type="ECO:0000256" key="11">
    <source>
        <dbReference type="ARBA" id="ARBA00022842"/>
    </source>
</evidence>
<dbReference type="GO" id="GO:0005524">
    <property type="term" value="F:ATP binding"/>
    <property type="evidence" value="ECO:0007669"/>
    <property type="project" value="UniProtKB-KW"/>
</dbReference>
<gene>
    <name evidence="19" type="ORF">PADG_05357</name>
</gene>
<comment type="cofactor">
    <cofactor evidence="2">
        <name>Mg(2+)</name>
        <dbReference type="ChEBI" id="CHEBI:18420"/>
    </cofactor>
</comment>
<dbReference type="FunFam" id="3.20.20.70:FF:000104">
    <property type="entry name" value="Thiamine biosynthetic bifunctional enzyme"/>
    <property type="match status" value="1"/>
</dbReference>
<name>C1GDM1_PARBD</name>
<dbReference type="Gene3D" id="3.20.20.70">
    <property type="entry name" value="Aldolase class I"/>
    <property type="match status" value="1"/>
</dbReference>
<keyword evidence="11" id="KW-0460">Magnesium</keyword>
<dbReference type="InterPro" id="IPR036206">
    <property type="entry name" value="ThiamineP_synth_sf"/>
</dbReference>
<dbReference type="eggNOG" id="ENOG502QS2M">
    <property type="taxonomic scope" value="Eukaryota"/>
</dbReference>
<dbReference type="GO" id="GO:0009228">
    <property type="term" value="P:thiamine biosynthetic process"/>
    <property type="evidence" value="ECO:0007669"/>
    <property type="project" value="UniProtKB-KW"/>
</dbReference>
<reference evidence="19 20" key="1">
    <citation type="journal article" date="2011" name="PLoS Genet.">
        <title>Comparative genomic analysis of human fungal pathogens causing paracoccidioidomycosis.</title>
        <authorList>
            <person name="Desjardins C.A."/>
            <person name="Champion M.D."/>
            <person name="Holder J.W."/>
            <person name="Muszewska A."/>
            <person name="Goldberg J."/>
            <person name="Bailao A.M."/>
            <person name="Brigido M.M."/>
            <person name="Ferreira M.E."/>
            <person name="Garcia A.M."/>
            <person name="Grynberg M."/>
            <person name="Gujja S."/>
            <person name="Heiman D.I."/>
            <person name="Henn M.R."/>
            <person name="Kodira C.D."/>
            <person name="Leon-Narvaez H."/>
            <person name="Longo L.V."/>
            <person name="Ma L.J."/>
            <person name="Malavazi I."/>
            <person name="Matsuo A.L."/>
            <person name="Morais F.V."/>
            <person name="Pereira M."/>
            <person name="Rodriguez-Brito S."/>
            <person name="Sakthikumar S."/>
            <person name="Salem-Izacc S.M."/>
            <person name="Sykes S.M."/>
            <person name="Teixeira M.M."/>
            <person name="Vallejo M.C."/>
            <person name="Walter M.E."/>
            <person name="Yandava C."/>
            <person name="Young S."/>
            <person name="Zeng Q."/>
            <person name="Zucker J."/>
            <person name="Felipe M.S."/>
            <person name="Goldman G.H."/>
            <person name="Haas B.J."/>
            <person name="McEwen J.G."/>
            <person name="Nino-Vega G."/>
            <person name="Puccia R."/>
            <person name="San-Blas G."/>
            <person name="Soares C.M."/>
            <person name="Birren B.W."/>
            <person name="Cuomo C.A."/>
        </authorList>
    </citation>
    <scope>NUCLEOTIDE SEQUENCE [LARGE SCALE GENOMIC DNA]</scope>
    <source>
        <strain evidence="19 20">Pb18</strain>
    </source>
</reference>
<accession>C1GDM1</accession>
<evidence type="ECO:0000256" key="7">
    <source>
        <dbReference type="ARBA" id="ARBA00022723"/>
    </source>
</evidence>
<dbReference type="PANTHER" id="PTHR20857:SF23">
    <property type="entry name" value="THIAMINE BIOSYNTHETIC BIFUNCTIONAL ENZYME"/>
    <property type="match status" value="1"/>
</dbReference>
<dbReference type="InterPro" id="IPR029056">
    <property type="entry name" value="Ribokinase-like"/>
</dbReference>
<comment type="pathway">
    <text evidence="5">Cofactor biosynthesis; thiamine diphosphate biosynthesis; thiamine phosphate from 4-amino-2-methyl-5-diphosphomethylpyrimidine and 4-methyl-5-(2-phosphoethyl)-thiazole: step 1/1.</text>
</comment>
<dbReference type="InterPro" id="IPR034291">
    <property type="entry name" value="TMP_synthase"/>
</dbReference>
<dbReference type="VEuPathDB" id="FungiDB:PADG_05357"/>
<keyword evidence="9 19" id="KW-0418">Kinase</keyword>
<dbReference type="InterPro" id="IPR000417">
    <property type="entry name" value="Hyethyz_kinase"/>
</dbReference>
<dbReference type="FunCoup" id="C1GDM1">
    <property type="interactions" value="110"/>
</dbReference>
<evidence type="ECO:0000256" key="14">
    <source>
        <dbReference type="ARBA" id="ARBA00047851"/>
    </source>
</evidence>
<comment type="similarity">
    <text evidence="17">In the N-terminal section; belongs to the thiamine-phosphate synthase family.</text>
</comment>
<dbReference type="GO" id="GO:0005737">
    <property type="term" value="C:cytoplasm"/>
    <property type="evidence" value="ECO:0007669"/>
    <property type="project" value="TreeGrafter"/>
</dbReference>
<evidence type="ECO:0000256" key="16">
    <source>
        <dbReference type="ARBA" id="ARBA00061146"/>
    </source>
</evidence>
<keyword evidence="12" id="KW-0784">Thiamine biosynthesis</keyword>
<evidence type="ECO:0000256" key="12">
    <source>
        <dbReference type="ARBA" id="ARBA00022977"/>
    </source>
</evidence>
<comment type="catalytic activity">
    <reaction evidence="14">
        <text>2-(2-carboxy-4-methylthiazol-5-yl)ethyl phosphate + 4-amino-2-methyl-5-(diphosphooxymethyl)pyrimidine + 2 H(+) = thiamine phosphate + CO2 + diphosphate</text>
        <dbReference type="Rhea" id="RHEA:47848"/>
        <dbReference type="ChEBI" id="CHEBI:15378"/>
        <dbReference type="ChEBI" id="CHEBI:16526"/>
        <dbReference type="ChEBI" id="CHEBI:33019"/>
        <dbReference type="ChEBI" id="CHEBI:37575"/>
        <dbReference type="ChEBI" id="CHEBI:57841"/>
        <dbReference type="ChEBI" id="CHEBI:62890"/>
        <dbReference type="EC" id="2.5.1.3"/>
    </reaction>
</comment>
<dbReference type="HAMAP" id="MF_00228">
    <property type="entry name" value="Thz_kinase"/>
    <property type="match status" value="1"/>
</dbReference>
<keyword evidence="6" id="KW-0808">Transferase</keyword>
<organism evidence="19 20">
    <name type="scientific">Paracoccidioides brasiliensis (strain Pb18)</name>
    <dbReference type="NCBI Taxonomy" id="502780"/>
    <lineage>
        <taxon>Eukaryota</taxon>
        <taxon>Fungi</taxon>
        <taxon>Dikarya</taxon>
        <taxon>Ascomycota</taxon>
        <taxon>Pezizomycotina</taxon>
        <taxon>Eurotiomycetes</taxon>
        <taxon>Eurotiomycetidae</taxon>
        <taxon>Onygenales</taxon>
        <taxon>Ajellomycetaceae</taxon>
        <taxon>Paracoccidioides</taxon>
    </lineage>
</organism>
<evidence type="ECO:0000256" key="1">
    <source>
        <dbReference type="ARBA" id="ARBA00001771"/>
    </source>
</evidence>
<dbReference type="InterPro" id="IPR013785">
    <property type="entry name" value="Aldolase_TIM"/>
</dbReference>
<feature type="domain" description="Thiamine phosphate synthase/TenI" evidence="18">
    <location>
        <begin position="5"/>
        <end position="199"/>
    </location>
</feature>
<comment type="catalytic activity">
    <reaction evidence="1">
        <text>5-(2-hydroxyethyl)-4-methylthiazole + ATP = 4-methyl-5-(2-phosphooxyethyl)-thiazole + ADP + H(+)</text>
        <dbReference type="Rhea" id="RHEA:24212"/>
        <dbReference type="ChEBI" id="CHEBI:15378"/>
        <dbReference type="ChEBI" id="CHEBI:17957"/>
        <dbReference type="ChEBI" id="CHEBI:30616"/>
        <dbReference type="ChEBI" id="CHEBI:58296"/>
        <dbReference type="ChEBI" id="CHEBI:456216"/>
        <dbReference type="EC" id="2.7.1.50"/>
    </reaction>
</comment>
<dbReference type="RefSeq" id="XP_010760974.1">
    <property type="nucleotide sequence ID" value="XM_010762672.1"/>
</dbReference>
<keyword evidence="7" id="KW-0479">Metal-binding</keyword>
<dbReference type="Pfam" id="PF02110">
    <property type="entry name" value="HK"/>
    <property type="match status" value="1"/>
</dbReference>
<evidence type="ECO:0000256" key="4">
    <source>
        <dbReference type="ARBA" id="ARBA00004868"/>
    </source>
</evidence>
<evidence type="ECO:0000256" key="15">
    <source>
        <dbReference type="ARBA" id="ARBA00047883"/>
    </source>
</evidence>
<comment type="similarity">
    <text evidence="16">In the C-terminal section; belongs to the Thz kinase family.</text>
</comment>
<dbReference type="CDD" id="cd01170">
    <property type="entry name" value="THZ_kinase"/>
    <property type="match status" value="1"/>
</dbReference>
<dbReference type="AlphaFoldDB" id="C1GDM1"/>
<dbReference type="HOGENOM" id="CLU_019943_1_1_1"/>
<evidence type="ECO:0000256" key="10">
    <source>
        <dbReference type="ARBA" id="ARBA00022840"/>
    </source>
</evidence>
<dbReference type="Proteomes" id="UP000001628">
    <property type="component" value="Unassembled WGS sequence"/>
</dbReference>
<dbReference type="CDD" id="cd00564">
    <property type="entry name" value="TMP_TenI"/>
    <property type="match status" value="1"/>
</dbReference>
<comment type="function">
    <text evidence="3">Condenses 4-methyl-5-(beta-hydroxyethyl)thiazole monophosphate (THZ-P) and 2-methyl-4-amino-5-hydroxymethyl pyrimidine pyrophosphate (HMP-PP) to form thiamine monophosphate (TMP).</text>
</comment>
<dbReference type="Gene3D" id="3.40.1190.20">
    <property type="match status" value="1"/>
</dbReference>
<dbReference type="GO" id="GO:0009229">
    <property type="term" value="P:thiamine diphosphate biosynthetic process"/>
    <property type="evidence" value="ECO:0007669"/>
    <property type="project" value="UniProtKB-UniPathway"/>
</dbReference>
<keyword evidence="10" id="KW-0067">ATP-binding</keyword>
<dbReference type="Pfam" id="PF02581">
    <property type="entry name" value="TMP-TENI"/>
    <property type="match status" value="1"/>
</dbReference>
<evidence type="ECO:0000256" key="17">
    <source>
        <dbReference type="ARBA" id="ARBA00061283"/>
    </source>
</evidence>
<dbReference type="OMA" id="GQTDMPI"/>
<dbReference type="GO" id="GO:0000287">
    <property type="term" value="F:magnesium ion binding"/>
    <property type="evidence" value="ECO:0007669"/>
    <property type="project" value="InterPro"/>
</dbReference>
<dbReference type="SUPFAM" id="SSF51391">
    <property type="entry name" value="Thiamin phosphate synthase"/>
    <property type="match status" value="1"/>
</dbReference>
<keyword evidence="20" id="KW-1185">Reference proteome</keyword>
<evidence type="ECO:0000256" key="9">
    <source>
        <dbReference type="ARBA" id="ARBA00022777"/>
    </source>
</evidence>
<evidence type="ECO:0000256" key="8">
    <source>
        <dbReference type="ARBA" id="ARBA00022741"/>
    </source>
</evidence>
<dbReference type="EMBL" id="KN275962">
    <property type="protein sequence ID" value="EEH49278.1"/>
    <property type="molecule type" value="Genomic_DNA"/>
</dbReference>
<evidence type="ECO:0000313" key="20">
    <source>
        <dbReference type="Proteomes" id="UP000001628"/>
    </source>
</evidence>
<dbReference type="PRINTS" id="PR01099">
    <property type="entry name" value="HYETHTZKNASE"/>
</dbReference>
<dbReference type="FunFam" id="3.40.1190.20:FF:000042">
    <property type="entry name" value="Probable thiamine biosynthetic bifunctional enzyme"/>
    <property type="match status" value="1"/>
</dbReference>
<dbReference type="UniPathway" id="UPA00060">
    <property type="reaction ID" value="UER00139"/>
</dbReference>
<dbReference type="HAMAP" id="MF_00097">
    <property type="entry name" value="TMP_synthase"/>
    <property type="match status" value="1"/>
</dbReference>
<evidence type="ECO:0000259" key="18">
    <source>
        <dbReference type="Pfam" id="PF02581"/>
    </source>
</evidence>
<dbReference type="KEGG" id="pbn:PADG_05357"/>
<dbReference type="GO" id="GO:0004789">
    <property type="term" value="F:thiamine-phosphate diphosphorylase activity"/>
    <property type="evidence" value="ECO:0007669"/>
    <property type="project" value="UniProtKB-EC"/>
</dbReference>
<dbReference type="OrthoDB" id="4994at2759"/>
<comment type="pathway">
    <text evidence="4">Cofactor biosynthesis; thiamine diphosphate biosynthesis; 4-methyl-5-(2-phosphoethyl)-thiazole from 5-(2-hydroxyethyl)-4-methylthiazole: step 1/1.</text>
</comment>
<dbReference type="InterPro" id="IPR022998">
    <property type="entry name" value="ThiamineP_synth_TenI"/>
</dbReference>
<dbReference type="STRING" id="502780.C1GDM1"/>
<evidence type="ECO:0000256" key="2">
    <source>
        <dbReference type="ARBA" id="ARBA00001946"/>
    </source>
</evidence>
<evidence type="ECO:0000313" key="19">
    <source>
        <dbReference type="EMBL" id="EEH49278.1"/>
    </source>
</evidence>
<dbReference type="GO" id="GO:0004417">
    <property type="term" value="F:hydroxyethylthiazole kinase activity"/>
    <property type="evidence" value="ECO:0007669"/>
    <property type="project" value="UniProtKB-EC"/>
</dbReference>
<comment type="catalytic activity">
    <reaction evidence="15">
        <text>2-[(2R,5Z)-2-carboxy-4-methylthiazol-5(2H)-ylidene]ethyl phosphate + 4-amino-2-methyl-5-(diphosphooxymethyl)pyrimidine + 2 H(+) = thiamine phosphate + CO2 + diphosphate</text>
        <dbReference type="Rhea" id="RHEA:47844"/>
        <dbReference type="ChEBI" id="CHEBI:15378"/>
        <dbReference type="ChEBI" id="CHEBI:16526"/>
        <dbReference type="ChEBI" id="CHEBI:33019"/>
        <dbReference type="ChEBI" id="CHEBI:37575"/>
        <dbReference type="ChEBI" id="CHEBI:57841"/>
        <dbReference type="ChEBI" id="CHEBI:62899"/>
        <dbReference type="EC" id="2.5.1.3"/>
    </reaction>
</comment>
<dbReference type="SUPFAM" id="SSF53613">
    <property type="entry name" value="Ribokinase-like"/>
    <property type="match status" value="1"/>
</dbReference>
<evidence type="ECO:0000256" key="3">
    <source>
        <dbReference type="ARBA" id="ARBA00003814"/>
    </source>
</evidence>
<comment type="catalytic activity">
    <reaction evidence="13">
        <text>4-methyl-5-(2-phosphooxyethyl)-thiazole + 4-amino-2-methyl-5-(diphosphooxymethyl)pyrimidine + H(+) = thiamine phosphate + diphosphate</text>
        <dbReference type="Rhea" id="RHEA:22328"/>
        <dbReference type="ChEBI" id="CHEBI:15378"/>
        <dbReference type="ChEBI" id="CHEBI:33019"/>
        <dbReference type="ChEBI" id="CHEBI:37575"/>
        <dbReference type="ChEBI" id="CHEBI:57841"/>
        <dbReference type="ChEBI" id="CHEBI:58296"/>
        <dbReference type="EC" id="2.5.1.3"/>
    </reaction>
</comment>
<proteinExistence type="inferred from homology"/>
<dbReference type="PANTHER" id="PTHR20857">
    <property type="entry name" value="THIAMINE-PHOSPHATE PYROPHOSPHORYLASE"/>
    <property type="match status" value="1"/>
</dbReference>
<sequence>MDLSVYLVTDSTPAILGDRDLCEVVRDAIEGGVTVVQYRDKHSDTGVLIETAKKLHEITKAYNVPLIINDRVDVALVVGAEGVHLGQDDMKIPEAKKLLSPNAYIGATVCSNEEAFRAVEDGADYLGIGTVFATPTKTDTKAIIGTAGTKEILAFLSTMPRKVGTVAIGGINLSNVQRVIYQSQAPLKSLDGAAIVSAIMAAENPKEAAAAFSRLVKENPASATFPAAPRENEVTMLLDEVPNIIRAVALKRPLCHNMINFVVANFAANVAIAIGASPIMSGYGPEASDLAKNGGSLLINMGTLNDEAIDHYIQALRAYNAEGNPVVFDPVGAGATDIRRRAVKQLLAGGYFDVIKGNESELIQVYGKTPGRQVGVDSGPSILSRREKAKLVRDLARRERNVVLLTGRVDYLSDGERVLAIGNGHELLGHITGTGCIIGTMAASFLAVHRNDKLLAVLSSLLLLEIAGERAAARDGINGPGTFLPALIDELFALKNWAVEWKTSGSAGIDVDAGSMNGNAAAAAAATDENIFRRAAKVHLMQL</sequence>
<protein>
    <submittedName>
        <fullName evidence="19">Hydroxyethylthiazole kinase</fullName>
    </submittedName>
</protein>
<dbReference type="InParanoid" id="C1GDM1"/>
<dbReference type="NCBIfam" id="NF006830">
    <property type="entry name" value="PRK09355.1"/>
    <property type="match status" value="1"/>
</dbReference>
<dbReference type="GeneID" id="22584302"/>
<dbReference type="NCBIfam" id="TIGR00693">
    <property type="entry name" value="thiE"/>
    <property type="match status" value="1"/>
</dbReference>